<organism evidence="4 5">
    <name type="scientific">Pochonia chlamydosporia 170</name>
    <dbReference type="NCBI Taxonomy" id="1380566"/>
    <lineage>
        <taxon>Eukaryota</taxon>
        <taxon>Fungi</taxon>
        <taxon>Dikarya</taxon>
        <taxon>Ascomycota</taxon>
        <taxon>Pezizomycotina</taxon>
        <taxon>Sordariomycetes</taxon>
        <taxon>Hypocreomycetidae</taxon>
        <taxon>Hypocreales</taxon>
        <taxon>Clavicipitaceae</taxon>
        <taxon>Pochonia</taxon>
    </lineage>
</organism>
<evidence type="ECO:0000313" key="4">
    <source>
        <dbReference type="EMBL" id="OAQ60127.1"/>
    </source>
</evidence>
<protein>
    <submittedName>
        <fullName evidence="4">C6 transcription factor</fullName>
    </submittedName>
</protein>
<evidence type="ECO:0000256" key="1">
    <source>
        <dbReference type="ARBA" id="ARBA00023242"/>
    </source>
</evidence>
<dbReference type="Gene3D" id="4.10.240.10">
    <property type="entry name" value="Zn(2)-C6 fungal-type DNA-binding domain"/>
    <property type="match status" value="1"/>
</dbReference>
<keyword evidence="5" id="KW-1185">Reference proteome</keyword>
<dbReference type="Pfam" id="PF11951">
    <property type="entry name" value="Fungal_trans_2"/>
    <property type="match status" value="1"/>
</dbReference>
<dbReference type="STRING" id="1380566.A0A179F3X4"/>
<dbReference type="Proteomes" id="UP000078397">
    <property type="component" value="Unassembled WGS sequence"/>
</dbReference>
<keyword evidence="1" id="KW-0539">Nucleus</keyword>
<evidence type="ECO:0000313" key="5">
    <source>
        <dbReference type="Proteomes" id="UP000078397"/>
    </source>
</evidence>
<dbReference type="InterPro" id="IPR021858">
    <property type="entry name" value="Fun_TF"/>
</dbReference>
<dbReference type="KEGG" id="pchm:VFPPC_10565"/>
<evidence type="ECO:0000259" key="3">
    <source>
        <dbReference type="PROSITE" id="PS50048"/>
    </source>
</evidence>
<comment type="caution">
    <text evidence="4">The sequence shown here is derived from an EMBL/GenBank/DDBJ whole genome shotgun (WGS) entry which is preliminary data.</text>
</comment>
<feature type="region of interest" description="Disordered" evidence="2">
    <location>
        <begin position="1"/>
        <end position="38"/>
    </location>
</feature>
<dbReference type="GO" id="GO:0008270">
    <property type="term" value="F:zinc ion binding"/>
    <property type="evidence" value="ECO:0007669"/>
    <property type="project" value="InterPro"/>
</dbReference>
<dbReference type="InterPro" id="IPR036864">
    <property type="entry name" value="Zn2-C6_fun-type_DNA-bd_sf"/>
</dbReference>
<dbReference type="InterPro" id="IPR001138">
    <property type="entry name" value="Zn2Cys6_DnaBD"/>
</dbReference>
<sequence length="404" mass="45278">MSREGSTSPDVTTETSVGSSPPDTSALTTTATPARQSLSRRGHFKSRLGCYSCKRRRVKCDESRPECSPCRRLGLHCVYPVVDSVTTVALSRNPSIIQLKDLRFLHQFLTAGFPTLPLQGEKVWWECAAMSHKSEALAHAILGLGASHLSQNCNVDYTAQALQHRVAAIKLVNNQFANPPARSEERDALFGAVMCLMAQSALMADSMVDYLTMSRGGNLVVHNISLDLSKSIFYGFTRAGHYELLERQALEEPKTYELADAFRTSAASLEPLCTSPTQIRYQKLLVSCLDGLKVSSYEAWRKFVPLFVMPAALANEEFAVFTRPDNYISHILVIHTFLLDYLLGSYCLRQATAPKCQGRKFVIISWTRNLAERLPPEYKEHIKWPLEFCDILSEQKDSRYLLCP</sequence>
<feature type="compositionally biased region" description="Polar residues" evidence="2">
    <location>
        <begin position="1"/>
        <end position="37"/>
    </location>
</feature>
<dbReference type="SUPFAM" id="SSF57701">
    <property type="entry name" value="Zn2/Cys6 DNA-binding domain"/>
    <property type="match status" value="1"/>
</dbReference>
<dbReference type="SMART" id="SM00066">
    <property type="entry name" value="GAL4"/>
    <property type="match status" value="1"/>
</dbReference>
<dbReference type="PANTHER" id="PTHR47784:SF5">
    <property type="entry name" value="STEROL UPTAKE CONTROL PROTEIN 2"/>
    <property type="match status" value="1"/>
</dbReference>
<dbReference type="GeneID" id="28852903"/>
<dbReference type="CDD" id="cd00067">
    <property type="entry name" value="GAL4"/>
    <property type="match status" value="1"/>
</dbReference>
<dbReference type="PROSITE" id="PS00463">
    <property type="entry name" value="ZN2_CY6_FUNGAL_1"/>
    <property type="match status" value="1"/>
</dbReference>
<proteinExistence type="predicted"/>
<dbReference type="PROSITE" id="PS50048">
    <property type="entry name" value="ZN2_CY6_FUNGAL_2"/>
    <property type="match status" value="1"/>
</dbReference>
<dbReference type="InterPro" id="IPR053157">
    <property type="entry name" value="Sterol_Uptake_Regulator"/>
</dbReference>
<dbReference type="EMBL" id="LSBJ02000009">
    <property type="protein sequence ID" value="OAQ60127.1"/>
    <property type="molecule type" value="Genomic_DNA"/>
</dbReference>
<dbReference type="OrthoDB" id="416217at2759"/>
<name>A0A179F3X4_METCM</name>
<dbReference type="AlphaFoldDB" id="A0A179F3X4"/>
<reference evidence="4 5" key="1">
    <citation type="journal article" date="2016" name="PLoS Pathog.">
        <title>Biosynthesis of antibiotic leucinostatins in bio-control fungus Purpureocillium lilacinum and their inhibition on phytophthora revealed by genome mining.</title>
        <authorList>
            <person name="Wang G."/>
            <person name="Liu Z."/>
            <person name="Lin R."/>
            <person name="Li E."/>
            <person name="Mao Z."/>
            <person name="Ling J."/>
            <person name="Yang Y."/>
            <person name="Yin W.B."/>
            <person name="Xie B."/>
        </authorList>
    </citation>
    <scope>NUCLEOTIDE SEQUENCE [LARGE SCALE GENOMIC DNA]</scope>
    <source>
        <strain evidence="4">170</strain>
    </source>
</reference>
<dbReference type="PANTHER" id="PTHR47784">
    <property type="entry name" value="STEROL UPTAKE CONTROL PROTEIN 2"/>
    <property type="match status" value="1"/>
</dbReference>
<dbReference type="RefSeq" id="XP_018138037.1">
    <property type="nucleotide sequence ID" value="XM_018288909.1"/>
</dbReference>
<gene>
    <name evidence="4" type="ORF">VFPPC_10565</name>
</gene>
<evidence type="ECO:0000256" key="2">
    <source>
        <dbReference type="SAM" id="MobiDB-lite"/>
    </source>
</evidence>
<dbReference type="Pfam" id="PF00172">
    <property type="entry name" value="Zn_clus"/>
    <property type="match status" value="1"/>
</dbReference>
<accession>A0A179F3X4</accession>
<feature type="domain" description="Zn(2)-C6 fungal-type" evidence="3">
    <location>
        <begin position="49"/>
        <end position="79"/>
    </location>
</feature>
<dbReference type="GO" id="GO:0001228">
    <property type="term" value="F:DNA-binding transcription activator activity, RNA polymerase II-specific"/>
    <property type="evidence" value="ECO:0007669"/>
    <property type="project" value="TreeGrafter"/>
</dbReference>